<dbReference type="KEGG" id="meiy:MIN45_P1026"/>
<evidence type="ECO:0000313" key="1">
    <source>
        <dbReference type="EMBL" id="BCX88657.1"/>
    </source>
</evidence>
<dbReference type="Proteomes" id="UP001321450">
    <property type="component" value="Chromosome"/>
</dbReference>
<accession>A0AAU9CLZ4</accession>
<dbReference type="AlphaFoldDB" id="A0AAU9CLZ4"/>
<protein>
    <recommendedName>
        <fullName evidence="3">Hydroxylamine oxidation protein HaoB</fullName>
    </recommendedName>
</protein>
<organism evidence="1 2">
    <name type="scientific">Methylomarinovum tepidoasis</name>
    <dbReference type="NCBI Taxonomy" id="2840183"/>
    <lineage>
        <taxon>Bacteria</taxon>
        <taxon>Pseudomonadati</taxon>
        <taxon>Pseudomonadota</taxon>
        <taxon>Gammaproteobacteria</taxon>
        <taxon>Methylococcales</taxon>
        <taxon>Methylothermaceae</taxon>
        <taxon>Methylomarinovum</taxon>
    </lineage>
</organism>
<dbReference type="RefSeq" id="WP_286293873.1">
    <property type="nucleotide sequence ID" value="NZ_AP024718.1"/>
</dbReference>
<dbReference type="EMBL" id="AP024718">
    <property type="protein sequence ID" value="BCX88657.1"/>
    <property type="molecule type" value="Genomic_DNA"/>
</dbReference>
<reference evidence="2" key="1">
    <citation type="journal article" date="2024" name="Int. J. Syst. Evol. Microbiol.">
        <title>Methylomarinovum tepidoasis sp. nov., a moderately thermophilic methanotroph of the family Methylothermaceae isolated from a deep-sea hydrothermal field.</title>
        <authorList>
            <person name="Hirayama H."/>
            <person name="Takaki Y."/>
            <person name="Abe M."/>
            <person name="Miyazaki M."/>
            <person name="Uematsu K."/>
            <person name="Matsui Y."/>
            <person name="Takai K."/>
        </authorList>
    </citation>
    <scope>NUCLEOTIDE SEQUENCE [LARGE SCALE GENOMIC DNA]</scope>
    <source>
        <strain evidence="2">IN45</strain>
    </source>
</reference>
<keyword evidence="2" id="KW-1185">Reference proteome</keyword>
<sequence length="296" mass="33180">MRRLWLGGALLLAGAALIASFFWPRPSPWQVTTEPVPVPADYHGRHPIDALTRWRLQHPDGRRLTLYVARYRDDDDQSRQALVPAPDTPTWEHWQALGEALNRLEPDALVLAWWDDAQRVDLLSGRKVWVRQPPADAFAARDRALWRRLSGGFSDDEGRLRRLARWLTAPAGEGLAALHRDTPPRPRYLLVNADLLTRADEVERLAGVKLPLEVRIFPPGDGLHAQIAAVQRWAGETGLGYLPRKIPAGIAAWRLAAPADVLLLHLLPFTANPPPPAGLTPVFQTPGRQLQLFRLQ</sequence>
<evidence type="ECO:0008006" key="3">
    <source>
        <dbReference type="Google" id="ProtNLM"/>
    </source>
</evidence>
<name>A0AAU9CLZ4_9GAMM</name>
<evidence type="ECO:0000313" key="2">
    <source>
        <dbReference type="Proteomes" id="UP001321450"/>
    </source>
</evidence>
<proteinExistence type="predicted"/>
<gene>
    <name evidence="1" type="ORF">MIN45_P1026</name>
</gene>